<name>A0A7S3M4T0_9STRA</name>
<organism evidence="1">
    <name type="scientific">Spumella elongata</name>
    <dbReference type="NCBI Taxonomy" id="89044"/>
    <lineage>
        <taxon>Eukaryota</taxon>
        <taxon>Sar</taxon>
        <taxon>Stramenopiles</taxon>
        <taxon>Ochrophyta</taxon>
        <taxon>Chrysophyceae</taxon>
        <taxon>Chromulinales</taxon>
        <taxon>Chromulinaceae</taxon>
        <taxon>Spumella</taxon>
    </lineage>
</organism>
<dbReference type="EMBL" id="HBIC01024362">
    <property type="protein sequence ID" value="CAE0283225.1"/>
    <property type="molecule type" value="Transcribed_RNA"/>
</dbReference>
<evidence type="ECO:0000313" key="1">
    <source>
        <dbReference type="EMBL" id="CAE0283225.1"/>
    </source>
</evidence>
<gene>
    <name evidence="1" type="ORF">SELO1098_LOCUS12059</name>
</gene>
<protein>
    <submittedName>
        <fullName evidence="1">Uncharacterized protein</fullName>
    </submittedName>
</protein>
<sequence length="105" mass="12234">MDGRSQVGVIASEYNLRDDTEHISFVQRMINEASDAERVNYVSYLKALREGLLENHKGRYIYISKGKMLNKSFKRPHDVLDHFPQNNEVFPYTSSNVIYVPCLHK</sequence>
<dbReference type="AlphaFoldDB" id="A0A7S3M4T0"/>
<proteinExistence type="predicted"/>
<reference evidence="1" key="1">
    <citation type="submission" date="2021-01" db="EMBL/GenBank/DDBJ databases">
        <authorList>
            <person name="Corre E."/>
            <person name="Pelletier E."/>
            <person name="Niang G."/>
            <person name="Scheremetjew M."/>
            <person name="Finn R."/>
            <person name="Kale V."/>
            <person name="Holt S."/>
            <person name="Cochrane G."/>
            <person name="Meng A."/>
            <person name="Brown T."/>
            <person name="Cohen L."/>
        </authorList>
    </citation>
    <scope>NUCLEOTIDE SEQUENCE</scope>
    <source>
        <strain evidence="1">CCAP 955/1</strain>
    </source>
</reference>
<accession>A0A7S3M4T0</accession>